<comment type="caution">
    <text evidence="1">The sequence shown here is derived from an EMBL/GenBank/DDBJ whole genome shotgun (WGS) entry which is preliminary data.</text>
</comment>
<proteinExistence type="predicted"/>
<reference evidence="2" key="1">
    <citation type="journal article" date="2022" name="Nat. Commun.">
        <title>Chromosome evolution and the genetic basis of agronomically important traits in greater yam.</title>
        <authorList>
            <person name="Bredeson J.V."/>
            <person name="Lyons J.B."/>
            <person name="Oniyinde I.O."/>
            <person name="Okereke N.R."/>
            <person name="Kolade O."/>
            <person name="Nnabue I."/>
            <person name="Nwadili C.O."/>
            <person name="Hribova E."/>
            <person name="Parker M."/>
            <person name="Nwogha J."/>
            <person name="Shu S."/>
            <person name="Carlson J."/>
            <person name="Kariba R."/>
            <person name="Muthemba S."/>
            <person name="Knop K."/>
            <person name="Barton G.J."/>
            <person name="Sherwood A.V."/>
            <person name="Lopez-Montes A."/>
            <person name="Asiedu R."/>
            <person name="Jamnadass R."/>
            <person name="Muchugi A."/>
            <person name="Goodstein D."/>
            <person name="Egesi C.N."/>
            <person name="Featherston J."/>
            <person name="Asfaw A."/>
            <person name="Simpson G.G."/>
            <person name="Dolezel J."/>
            <person name="Hendre P.S."/>
            <person name="Van Deynze A."/>
            <person name="Kumar P.L."/>
            <person name="Obidiegwu J.E."/>
            <person name="Bhattacharjee R."/>
            <person name="Rokhsar D.S."/>
        </authorList>
    </citation>
    <scope>NUCLEOTIDE SEQUENCE [LARGE SCALE GENOMIC DNA]</scope>
    <source>
        <strain evidence="2">cv. TDa95/00328</strain>
    </source>
</reference>
<gene>
    <name evidence="1" type="ORF">IHE45_09G029400</name>
</gene>
<sequence>MANNQEPLLRGVRSKAYFHGCPGCKLEQQIEAKPGIPYLEFFYVWIITLCTALPISSLYPFLYFMVRATDFSLNMIK</sequence>
<evidence type="ECO:0000313" key="2">
    <source>
        <dbReference type="Proteomes" id="UP000827976"/>
    </source>
</evidence>
<protein>
    <submittedName>
        <fullName evidence="1">Uncharacterized protein</fullName>
    </submittedName>
</protein>
<keyword evidence="2" id="KW-1185">Reference proteome</keyword>
<evidence type="ECO:0000313" key="1">
    <source>
        <dbReference type="EMBL" id="KAH7672072.1"/>
    </source>
</evidence>
<name>A0ACB7VEF3_DIOAL</name>
<dbReference type="Proteomes" id="UP000827976">
    <property type="component" value="Chromosome 9"/>
</dbReference>
<dbReference type="EMBL" id="CM037019">
    <property type="protein sequence ID" value="KAH7672072.1"/>
    <property type="molecule type" value="Genomic_DNA"/>
</dbReference>
<accession>A0ACB7VEF3</accession>
<organism evidence="1 2">
    <name type="scientific">Dioscorea alata</name>
    <name type="common">Purple yam</name>
    <dbReference type="NCBI Taxonomy" id="55571"/>
    <lineage>
        <taxon>Eukaryota</taxon>
        <taxon>Viridiplantae</taxon>
        <taxon>Streptophyta</taxon>
        <taxon>Embryophyta</taxon>
        <taxon>Tracheophyta</taxon>
        <taxon>Spermatophyta</taxon>
        <taxon>Magnoliopsida</taxon>
        <taxon>Liliopsida</taxon>
        <taxon>Dioscoreales</taxon>
        <taxon>Dioscoreaceae</taxon>
        <taxon>Dioscorea</taxon>
    </lineage>
</organism>